<feature type="transmembrane region" description="Helical" evidence="9">
    <location>
        <begin position="378"/>
        <end position="397"/>
    </location>
</feature>
<evidence type="ECO:0000313" key="12">
    <source>
        <dbReference type="EMBL" id="MFC4491886.1"/>
    </source>
</evidence>
<feature type="transmembrane region" description="Helical" evidence="9">
    <location>
        <begin position="248"/>
        <end position="268"/>
    </location>
</feature>
<evidence type="ECO:0000256" key="7">
    <source>
        <dbReference type="ARBA" id="ARBA00023054"/>
    </source>
</evidence>
<gene>
    <name evidence="12" type="ORF">ACFO0R_19925</name>
</gene>
<evidence type="ECO:0000256" key="2">
    <source>
        <dbReference type="ARBA" id="ARBA00004141"/>
    </source>
</evidence>
<evidence type="ECO:0000256" key="4">
    <source>
        <dbReference type="ARBA" id="ARBA00007931"/>
    </source>
</evidence>
<evidence type="ECO:0000256" key="9">
    <source>
        <dbReference type="SAM" id="Phobius"/>
    </source>
</evidence>
<feature type="domain" description="CzcB-like barrel-sandwich hybrid" evidence="11">
    <location>
        <begin position="453"/>
        <end position="572"/>
    </location>
</feature>
<accession>A0ABV8ZYP5</accession>
<comment type="similarity">
    <text evidence="4">Belongs to the peptidase M50B family.</text>
</comment>
<evidence type="ECO:0000259" key="11">
    <source>
        <dbReference type="Pfam" id="PF25973"/>
    </source>
</evidence>
<dbReference type="SUPFAM" id="SSF111369">
    <property type="entry name" value="HlyD-like secretion proteins"/>
    <property type="match status" value="1"/>
</dbReference>
<evidence type="ECO:0000256" key="6">
    <source>
        <dbReference type="ARBA" id="ARBA00022989"/>
    </source>
</evidence>
<dbReference type="InterPro" id="IPR058647">
    <property type="entry name" value="BSH_CzcB-like"/>
</dbReference>
<organism evidence="12 13">
    <name type="scientific">Chromobacterium aquaticum</name>
    <dbReference type="NCBI Taxonomy" id="467180"/>
    <lineage>
        <taxon>Bacteria</taxon>
        <taxon>Pseudomonadati</taxon>
        <taxon>Pseudomonadota</taxon>
        <taxon>Betaproteobacteria</taxon>
        <taxon>Neisseriales</taxon>
        <taxon>Chromobacteriaceae</taxon>
        <taxon>Chromobacterium</taxon>
    </lineage>
</organism>
<keyword evidence="5 9" id="KW-0812">Transmembrane</keyword>
<evidence type="ECO:0000313" key="13">
    <source>
        <dbReference type="Proteomes" id="UP001595999"/>
    </source>
</evidence>
<feature type="transmembrane region" description="Helical" evidence="9">
    <location>
        <begin position="275"/>
        <end position="296"/>
    </location>
</feature>
<protein>
    <submittedName>
        <fullName evidence="12">HlyD family efflux transporter periplasmic adaptor subunit</fullName>
    </submittedName>
</protein>
<keyword evidence="8 9" id="KW-0472">Membrane</keyword>
<dbReference type="PANTHER" id="PTHR32347">
    <property type="entry name" value="EFFLUX SYSTEM COMPONENT YKNX-RELATED"/>
    <property type="match status" value="1"/>
</dbReference>
<evidence type="ECO:0000256" key="5">
    <source>
        <dbReference type="ARBA" id="ARBA00022692"/>
    </source>
</evidence>
<comment type="subcellular location">
    <subcellularLocation>
        <location evidence="3">Cell envelope</location>
    </subcellularLocation>
    <subcellularLocation>
        <location evidence="2">Membrane</location>
        <topology evidence="2">Multi-pass membrane protein</topology>
    </subcellularLocation>
</comment>
<proteinExistence type="inferred from homology"/>
<dbReference type="InterPro" id="IPR050465">
    <property type="entry name" value="UPF0194_transport"/>
</dbReference>
<dbReference type="RefSeq" id="WP_231461699.1">
    <property type="nucleotide sequence ID" value="NZ_JAJOHW010000042.1"/>
</dbReference>
<feature type="domain" description="Peptidase M50" evidence="10">
    <location>
        <begin position="190"/>
        <end position="318"/>
    </location>
</feature>
<keyword evidence="6 9" id="KW-1133">Transmembrane helix</keyword>
<dbReference type="Proteomes" id="UP001595999">
    <property type="component" value="Unassembled WGS sequence"/>
</dbReference>
<feature type="transmembrane region" description="Helical" evidence="9">
    <location>
        <begin position="177"/>
        <end position="197"/>
    </location>
</feature>
<evidence type="ECO:0000256" key="1">
    <source>
        <dbReference type="ARBA" id="ARBA00001947"/>
    </source>
</evidence>
<evidence type="ECO:0000256" key="8">
    <source>
        <dbReference type="ARBA" id="ARBA00023136"/>
    </source>
</evidence>
<reference evidence="13" key="1">
    <citation type="journal article" date="2019" name="Int. J. Syst. Evol. Microbiol.">
        <title>The Global Catalogue of Microorganisms (GCM) 10K type strain sequencing project: providing services to taxonomists for standard genome sequencing and annotation.</title>
        <authorList>
            <consortium name="The Broad Institute Genomics Platform"/>
            <consortium name="The Broad Institute Genome Sequencing Center for Infectious Disease"/>
            <person name="Wu L."/>
            <person name="Ma J."/>
        </authorList>
    </citation>
    <scope>NUCLEOTIDE SEQUENCE [LARGE SCALE GENOMIC DNA]</scope>
    <source>
        <strain evidence="13">CGMCC 4.7608</strain>
    </source>
</reference>
<feature type="transmembrane region" description="Helical" evidence="9">
    <location>
        <begin position="149"/>
        <end position="165"/>
    </location>
</feature>
<evidence type="ECO:0000259" key="10">
    <source>
        <dbReference type="Pfam" id="PF02163"/>
    </source>
</evidence>
<dbReference type="InterPro" id="IPR008915">
    <property type="entry name" value="Peptidase_M50"/>
</dbReference>
<keyword evidence="13" id="KW-1185">Reference proteome</keyword>
<dbReference type="EMBL" id="JBHSEK010000018">
    <property type="protein sequence ID" value="MFC4491886.1"/>
    <property type="molecule type" value="Genomic_DNA"/>
</dbReference>
<keyword evidence="7" id="KW-0175">Coiled coil</keyword>
<feature type="transmembrane region" description="Helical" evidence="9">
    <location>
        <begin position="209"/>
        <end position="228"/>
    </location>
</feature>
<evidence type="ECO:0000256" key="3">
    <source>
        <dbReference type="ARBA" id="ARBA00004196"/>
    </source>
</evidence>
<comment type="cofactor">
    <cofactor evidence="1">
        <name>Zn(2+)</name>
        <dbReference type="ChEBI" id="CHEBI:29105"/>
    </cofactor>
</comment>
<sequence>MKPSILPALRQELTLHPGPVQADGAPSWTLHDPCANRFYQLGWASFEILSRWQLGSAEAVLQAVNADTTLQLGADDIDAVLLFLSRHQLLQAASAEQSAWLWQLREGSRPSHAMWLLKNYLFFRVPLLRPEALLNRLLPWTGWLFQPRFWLAMGGVLLLALALVSRRWDEFTHTFSAYGGLSAAIGIGLSLSLAKILHEMGHALTARHFGCRVPAMGVAFLVMMPVLYTDTNDAWKLNSRRQRLLIGGAGMLAELVLAAWATLLWSFLPDGPLRAGVFLLATTTWLATLAVNASPFMRFDGYFLLADYLGLPNLHNRAFALARWRLRKALLGLDDPVPEHFPEARRRGLILFAWATWLYRLVLFLSIAFLVYHLFFKALGLLLLAVELGWFIARPIVGELMVWWQRRADLRWCRQTRRSAAALLILSLALILPWQREVASPAVLGALQSQGLYAPAAGEVAETLVRDGQSVKAGQVLARLHSSSLEAQLALASARERDLAWQTAQQPFDPELQQRGPALRKQWQVAQEQVATLRQQMARLTLTAPFAGRAVDVSDALRAGTAVAEGERLLDVVGPDGVKGEAFIDEAALSGLKPGHVARFVADGGEFLGVECRLGQIDRLNLPLLDQPLLASTYGGPIPTEQREHGLVPLAATFRVRLEQCERRGAPLRELAGVARLQGERYSLLERGLRQLLAVFRREGGL</sequence>
<dbReference type="Gene3D" id="2.40.50.100">
    <property type="match status" value="1"/>
</dbReference>
<feature type="transmembrane region" description="Helical" evidence="9">
    <location>
        <begin position="349"/>
        <end position="372"/>
    </location>
</feature>
<dbReference type="Pfam" id="PF25973">
    <property type="entry name" value="BSH_CzcB"/>
    <property type="match status" value="1"/>
</dbReference>
<dbReference type="Pfam" id="PF02163">
    <property type="entry name" value="Peptidase_M50"/>
    <property type="match status" value="1"/>
</dbReference>
<dbReference type="PANTHER" id="PTHR32347:SF23">
    <property type="entry name" value="BLL5650 PROTEIN"/>
    <property type="match status" value="1"/>
</dbReference>
<name>A0ABV8ZYP5_9NEIS</name>
<comment type="caution">
    <text evidence="12">The sequence shown here is derived from an EMBL/GenBank/DDBJ whole genome shotgun (WGS) entry which is preliminary data.</text>
</comment>